<dbReference type="InterPro" id="IPR009061">
    <property type="entry name" value="DNA-bd_dom_put_sf"/>
</dbReference>
<evidence type="ECO:0000259" key="2">
    <source>
        <dbReference type="PROSITE" id="PS50937"/>
    </source>
</evidence>
<dbReference type="SMART" id="SM00422">
    <property type="entry name" value="HTH_MERR"/>
    <property type="match status" value="1"/>
</dbReference>
<dbReference type="Gene3D" id="1.10.1660.10">
    <property type="match status" value="1"/>
</dbReference>
<reference evidence="4" key="1">
    <citation type="journal article" date="2019" name="Int. J. Syst. Evol. Microbiol.">
        <title>The Global Catalogue of Microorganisms (GCM) 10K type strain sequencing project: providing services to taxonomists for standard genome sequencing and annotation.</title>
        <authorList>
            <consortium name="The Broad Institute Genomics Platform"/>
            <consortium name="The Broad Institute Genome Sequencing Center for Infectious Disease"/>
            <person name="Wu L."/>
            <person name="Ma J."/>
        </authorList>
    </citation>
    <scope>NUCLEOTIDE SEQUENCE [LARGE SCALE GENOMIC DNA]</scope>
    <source>
        <strain evidence="4">CGMCC 4.7330</strain>
    </source>
</reference>
<name>A0ABV8DZ68_9NOCA</name>
<evidence type="ECO:0000313" key="4">
    <source>
        <dbReference type="Proteomes" id="UP001595696"/>
    </source>
</evidence>
<dbReference type="Pfam" id="PF13411">
    <property type="entry name" value="MerR_1"/>
    <property type="match status" value="1"/>
</dbReference>
<dbReference type="Proteomes" id="UP001595696">
    <property type="component" value="Unassembled WGS sequence"/>
</dbReference>
<dbReference type="RefSeq" id="WP_378615247.1">
    <property type="nucleotide sequence ID" value="NZ_JBHSAX010000019.1"/>
</dbReference>
<dbReference type="PROSITE" id="PS50937">
    <property type="entry name" value="HTH_MERR_2"/>
    <property type="match status" value="1"/>
</dbReference>
<dbReference type="PANTHER" id="PTHR30204">
    <property type="entry name" value="REDOX-CYCLING DRUG-SENSING TRANSCRIPTIONAL ACTIVATOR SOXR"/>
    <property type="match status" value="1"/>
</dbReference>
<organism evidence="3 4">
    <name type="scientific">Nocardia jiangsuensis</name>
    <dbReference type="NCBI Taxonomy" id="1691563"/>
    <lineage>
        <taxon>Bacteria</taxon>
        <taxon>Bacillati</taxon>
        <taxon>Actinomycetota</taxon>
        <taxon>Actinomycetes</taxon>
        <taxon>Mycobacteriales</taxon>
        <taxon>Nocardiaceae</taxon>
        <taxon>Nocardia</taxon>
    </lineage>
</organism>
<sequence>MDEQREYRVGELAELAGIPVRTLRYYQERGLLQPPRRAGRTAWYSAAHLARLRLIGDLVARGYRLDGIEELLTAAEKGRGLAEILGFGSVATVDWAHSDPVELTAAELRARFGEQLTPEVLAEAIELGYLRRRGEHYSHPSARLLEATLTLVAVGIPLRAVLAMSWEIEAAFDRMAFSFVHAFRSHVLDRMLDDPTPENLERLIGAVGELRPVARTVADEQFGRAMRRRIRSEITEMTQLIAEAAGTESR</sequence>
<comment type="caution">
    <text evidence="3">The sequence shown here is derived from an EMBL/GenBank/DDBJ whole genome shotgun (WGS) entry which is preliminary data.</text>
</comment>
<feature type="domain" description="HTH merR-type" evidence="2">
    <location>
        <begin position="6"/>
        <end position="74"/>
    </location>
</feature>
<gene>
    <name evidence="3" type="ORF">ACFO0B_26000</name>
</gene>
<keyword evidence="4" id="KW-1185">Reference proteome</keyword>
<dbReference type="PRINTS" id="PR00040">
    <property type="entry name" value="HTHMERR"/>
</dbReference>
<accession>A0ABV8DZ68</accession>
<evidence type="ECO:0000313" key="3">
    <source>
        <dbReference type="EMBL" id="MFC3965458.1"/>
    </source>
</evidence>
<dbReference type="SUPFAM" id="SSF46955">
    <property type="entry name" value="Putative DNA-binding domain"/>
    <property type="match status" value="1"/>
</dbReference>
<dbReference type="InterPro" id="IPR047057">
    <property type="entry name" value="MerR_fam"/>
</dbReference>
<evidence type="ECO:0000256" key="1">
    <source>
        <dbReference type="ARBA" id="ARBA00023125"/>
    </source>
</evidence>
<dbReference type="InterPro" id="IPR000551">
    <property type="entry name" value="MerR-type_HTH_dom"/>
</dbReference>
<proteinExistence type="predicted"/>
<protein>
    <submittedName>
        <fullName evidence="3">MerR family transcriptional regulator</fullName>
    </submittedName>
</protein>
<dbReference type="PANTHER" id="PTHR30204:SF93">
    <property type="entry name" value="HTH MERR-TYPE DOMAIN-CONTAINING PROTEIN"/>
    <property type="match status" value="1"/>
</dbReference>
<keyword evidence="1" id="KW-0238">DNA-binding</keyword>
<dbReference type="EMBL" id="JBHSAX010000019">
    <property type="protein sequence ID" value="MFC3965458.1"/>
    <property type="molecule type" value="Genomic_DNA"/>
</dbReference>